<dbReference type="Pfam" id="PF04991">
    <property type="entry name" value="LicD"/>
    <property type="match status" value="2"/>
</dbReference>
<evidence type="ECO:0000256" key="1">
    <source>
        <dbReference type="ARBA" id="ARBA00004167"/>
    </source>
</evidence>
<name>A0A2J6S4P9_HYAVF</name>
<dbReference type="InterPro" id="IPR007074">
    <property type="entry name" value="LicD/FKTN/FKRP_NTP_transf"/>
</dbReference>
<sequence>MQCWDRNIHRAFRRRQEEGACEASMGGKAYYRNSPLILLERANHYYQSGTYRTQTGILPGSYQHIPPILQAYLSTFRHLHIETWIAHGTLLGWWWNGQILPWDWDADVQVSGQTLSYLGRSLKYTTHNYKSGDVERQYLLDVSPYYAERTRGDGVNITDARWIVVRNSLFIDITGISETNPFDRPGVWSCKNQHEYYMTEIWPLKETTFEGVTALVPFAYDTVLMEEYEAEALAGTEHERWVLFPIT</sequence>
<organism evidence="6 7">
    <name type="scientific">Hyaloscypha variabilis (strain UAMH 11265 / GT02V1 / F)</name>
    <name type="common">Meliniomyces variabilis</name>
    <dbReference type="NCBI Taxonomy" id="1149755"/>
    <lineage>
        <taxon>Eukaryota</taxon>
        <taxon>Fungi</taxon>
        <taxon>Dikarya</taxon>
        <taxon>Ascomycota</taxon>
        <taxon>Pezizomycotina</taxon>
        <taxon>Leotiomycetes</taxon>
        <taxon>Helotiales</taxon>
        <taxon>Hyaloscyphaceae</taxon>
        <taxon>Hyaloscypha</taxon>
        <taxon>Hyaloscypha variabilis</taxon>
    </lineage>
</organism>
<evidence type="ECO:0000259" key="5">
    <source>
        <dbReference type="Pfam" id="PF04991"/>
    </source>
</evidence>
<keyword evidence="4" id="KW-0472">Membrane</keyword>
<dbReference type="InterPro" id="IPR009644">
    <property type="entry name" value="FKTN/MNN4/W02B3.4-1"/>
</dbReference>
<keyword evidence="2" id="KW-0812">Transmembrane</keyword>
<dbReference type="OrthoDB" id="444255at2759"/>
<keyword evidence="3" id="KW-1133">Transmembrane helix</keyword>
<dbReference type="STRING" id="1149755.A0A2J6S4P9"/>
<evidence type="ECO:0000256" key="2">
    <source>
        <dbReference type="ARBA" id="ARBA00022692"/>
    </source>
</evidence>
<gene>
    <name evidence="6" type="ORF">L207DRAFT_617460</name>
</gene>
<evidence type="ECO:0000313" key="6">
    <source>
        <dbReference type="EMBL" id="PMD45698.1"/>
    </source>
</evidence>
<reference evidence="6 7" key="1">
    <citation type="submission" date="2016-04" db="EMBL/GenBank/DDBJ databases">
        <title>A degradative enzymes factory behind the ericoid mycorrhizal symbiosis.</title>
        <authorList>
            <consortium name="DOE Joint Genome Institute"/>
            <person name="Martino E."/>
            <person name="Morin E."/>
            <person name="Grelet G."/>
            <person name="Kuo A."/>
            <person name="Kohler A."/>
            <person name="Daghino S."/>
            <person name="Barry K."/>
            <person name="Choi C."/>
            <person name="Cichocki N."/>
            <person name="Clum A."/>
            <person name="Copeland A."/>
            <person name="Hainaut M."/>
            <person name="Haridas S."/>
            <person name="Labutti K."/>
            <person name="Lindquist E."/>
            <person name="Lipzen A."/>
            <person name="Khouja H.-R."/>
            <person name="Murat C."/>
            <person name="Ohm R."/>
            <person name="Olson A."/>
            <person name="Spatafora J."/>
            <person name="Veneault-Fourrey C."/>
            <person name="Henrissat B."/>
            <person name="Grigoriev I."/>
            <person name="Martin F."/>
            <person name="Perotto S."/>
        </authorList>
    </citation>
    <scope>NUCLEOTIDE SEQUENCE [LARGE SCALE GENOMIC DNA]</scope>
    <source>
        <strain evidence="6 7">F</strain>
    </source>
</reference>
<accession>A0A2J6S4P9</accession>
<dbReference type="PANTHER" id="PTHR15407">
    <property type="entry name" value="FUKUTIN-RELATED"/>
    <property type="match status" value="1"/>
</dbReference>
<evidence type="ECO:0000256" key="4">
    <source>
        <dbReference type="ARBA" id="ARBA00023136"/>
    </source>
</evidence>
<evidence type="ECO:0000256" key="3">
    <source>
        <dbReference type="ARBA" id="ARBA00022989"/>
    </source>
</evidence>
<feature type="domain" description="LicD/FKTN/FKRP nucleotidyltransferase" evidence="5">
    <location>
        <begin position="191"/>
        <end position="228"/>
    </location>
</feature>
<dbReference type="AlphaFoldDB" id="A0A2J6S4P9"/>
<dbReference type="GO" id="GO:0009100">
    <property type="term" value="P:glycoprotein metabolic process"/>
    <property type="evidence" value="ECO:0007669"/>
    <property type="project" value="UniProtKB-ARBA"/>
</dbReference>
<proteinExistence type="predicted"/>
<evidence type="ECO:0000313" key="7">
    <source>
        <dbReference type="Proteomes" id="UP000235786"/>
    </source>
</evidence>
<comment type="subcellular location">
    <subcellularLocation>
        <location evidence="1">Membrane</location>
        <topology evidence="1">Single-pass membrane protein</topology>
    </subcellularLocation>
</comment>
<keyword evidence="7" id="KW-1185">Reference proteome</keyword>
<protein>
    <recommendedName>
        <fullName evidence="5">LicD/FKTN/FKRP nucleotidyltransferase domain-containing protein</fullName>
    </recommendedName>
</protein>
<dbReference type="PANTHER" id="PTHR15407:SF28">
    <property type="entry name" value="RIBITOL-5-PHOSPHATE TRANSFERASE FKTN"/>
    <property type="match status" value="1"/>
</dbReference>
<dbReference type="Proteomes" id="UP000235786">
    <property type="component" value="Unassembled WGS sequence"/>
</dbReference>
<dbReference type="EMBL" id="KZ613940">
    <property type="protein sequence ID" value="PMD45698.1"/>
    <property type="molecule type" value="Genomic_DNA"/>
</dbReference>
<dbReference type="GO" id="GO:0016020">
    <property type="term" value="C:membrane"/>
    <property type="evidence" value="ECO:0007669"/>
    <property type="project" value="UniProtKB-SubCell"/>
</dbReference>
<feature type="domain" description="LicD/FKTN/FKRP nucleotidyltransferase" evidence="5">
    <location>
        <begin position="80"/>
        <end position="179"/>
    </location>
</feature>